<feature type="domain" description="EF-hand" evidence="3">
    <location>
        <begin position="456"/>
        <end position="491"/>
    </location>
</feature>
<dbReference type="PROSITE" id="PS50222">
    <property type="entry name" value="EF_HAND_2"/>
    <property type="match status" value="3"/>
</dbReference>
<feature type="compositionally biased region" description="Polar residues" evidence="1">
    <location>
        <begin position="1031"/>
        <end position="1042"/>
    </location>
</feature>
<proteinExistence type="predicted"/>
<dbReference type="EMBL" id="QGNW01001190">
    <property type="protein sequence ID" value="RVW50879.1"/>
    <property type="molecule type" value="Genomic_DNA"/>
</dbReference>
<reference evidence="4 5" key="1">
    <citation type="journal article" date="2018" name="PLoS Genet.">
        <title>Population sequencing reveals clonal diversity and ancestral inbreeding in the grapevine cultivar Chardonnay.</title>
        <authorList>
            <person name="Roach M.J."/>
            <person name="Johnson D.L."/>
            <person name="Bohlmann J."/>
            <person name="van Vuuren H.J."/>
            <person name="Jones S.J."/>
            <person name="Pretorius I.S."/>
            <person name="Schmidt S.A."/>
            <person name="Borneman A.R."/>
        </authorList>
    </citation>
    <scope>NUCLEOTIDE SEQUENCE [LARGE SCALE GENOMIC DNA]</scope>
    <source>
        <strain evidence="5">cv. Chardonnay</strain>
        <tissue evidence="4">Leaf</tissue>
    </source>
</reference>
<feature type="domain" description="EF-hand" evidence="3">
    <location>
        <begin position="58"/>
        <end position="93"/>
    </location>
</feature>
<evidence type="ECO:0000313" key="5">
    <source>
        <dbReference type="Proteomes" id="UP000288805"/>
    </source>
</evidence>
<organism evidence="4 5">
    <name type="scientific">Vitis vinifera</name>
    <name type="common">Grape</name>
    <dbReference type="NCBI Taxonomy" id="29760"/>
    <lineage>
        <taxon>Eukaryota</taxon>
        <taxon>Viridiplantae</taxon>
        <taxon>Streptophyta</taxon>
        <taxon>Embryophyta</taxon>
        <taxon>Tracheophyta</taxon>
        <taxon>Spermatophyta</taxon>
        <taxon>Magnoliopsida</taxon>
        <taxon>eudicotyledons</taxon>
        <taxon>Gunneridae</taxon>
        <taxon>Pentapetalae</taxon>
        <taxon>rosids</taxon>
        <taxon>Vitales</taxon>
        <taxon>Vitaceae</taxon>
        <taxon>Viteae</taxon>
        <taxon>Vitis</taxon>
    </lineage>
</organism>
<evidence type="ECO:0000259" key="3">
    <source>
        <dbReference type="PROSITE" id="PS50222"/>
    </source>
</evidence>
<gene>
    <name evidence="4" type="ORF">CK203_071328</name>
</gene>
<dbReference type="GO" id="GO:0005509">
    <property type="term" value="F:calcium ion binding"/>
    <property type="evidence" value="ECO:0007669"/>
    <property type="project" value="InterPro"/>
</dbReference>
<evidence type="ECO:0000313" key="4">
    <source>
        <dbReference type="EMBL" id="RVW50879.1"/>
    </source>
</evidence>
<feature type="region of interest" description="Disordered" evidence="1">
    <location>
        <begin position="993"/>
        <end position="1042"/>
    </location>
</feature>
<dbReference type="AlphaFoldDB" id="A0A438ESZ8"/>
<dbReference type="InterPro" id="IPR002048">
    <property type="entry name" value="EF_hand_dom"/>
</dbReference>
<dbReference type="Proteomes" id="UP000288805">
    <property type="component" value="Unassembled WGS sequence"/>
</dbReference>
<feature type="domain" description="EF-hand" evidence="3">
    <location>
        <begin position="389"/>
        <end position="424"/>
    </location>
</feature>
<dbReference type="CDD" id="cd00052">
    <property type="entry name" value="EH"/>
    <property type="match status" value="1"/>
</dbReference>
<feature type="region of interest" description="Disordered" evidence="1">
    <location>
        <begin position="281"/>
        <end position="387"/>
    </location>
</feature>
<feature type="compositionally biased region" description="Polar residues" evidence="1">
    <location>
        <begin position="281"/>
        <end position="297"/>
    </location>
</feature>
<feature type="compositionally biased region" description="Polar residues" evidence="1">
    <location>
        <begin position="342"/>
        <end position="351"/>
    </location>
</feature>
<dbReference type="PANTHER" id="PTHR11216">
    <property type="entry name" value="EH DOMAIN"/>
    <property type="match status" value="1"/>
</dbReference>
<evidence type="ECO:0000259" key="2">
    <source>
        <dbReference type="PROSITE" id="PS50031"/>
    </source>
</evidence>
<dbReference type="InterPro" id="IPR000261">
    <property type="entry name" value="EH_dom"/>
</dbReference>
<feature type="region of interest" description="Disordered" evidence="1">
    <location>
        <begin position="1094"/>
        <end position="1159"/>
    </location>
</feature>
<feature type="compositionally biased region" description="Low complexity" evidence="1">
    <location>
        <begin position="359"/>
        <end position="379"/>
    </location>
</feature>
<comment type="caution">
    <text evidence="4">The sequence shown here is derived from an EMBL/GenBank/DDBJ whole genome shotgun (WGS) entry which is preliminary data.</text>
</comment>
<dbReference type="SUPFAM" id="SSF47473">
    <property type="entry name" value="EF-hand"/>
    <property type="match status" value="2"/>
</dbReference>
<feature type="compositionally biased region" description="Polar residues" evidence="1">
    <location>
        <begin position="904"/>
        <end position="915"/>
    </location>
</feature>
<protein>
    <submittedName>
        <fullName evidence="4">Uncharacterized protein</fullName>
    </submittedName>
</protein>
<feature type="compositionally biased region" description="Polar residues" evidence="1">
    <location>
        <begin position="1114"/>
        <end position="1129"/>
    </location>
</feature>
<feature type="region of interest" description="Disordered" evidence="1">
    <location>
        <begin position="174"/>
        <end position="261"/>
    </location>
</feature>
<dbReference type="SMART" id="SM00027">
    <property type="entry name" value="EH"/>
    <property type="match status" value="1"/>
</dbReference>
<dbReference type="PROSITE" id="PS50031">
    <property type="entry name" value="EH"/>
    <property type="match status" value="1"/>
</dbReference>
<sequence>MEQFDAYFRRADLDGDGGSVELKPLRSFKDPVCPNMFWLSVAHLTDLIGGDLIHAFVEIQELYENVWMHADPAGTGFLGRAEFYNALKLVTVAQSKRELTPDIVKAALYGPAAAKIPAPQINLAAIPSPQPNQMTTTPAPQMGAVAPTASQNLGFRGQTLPNHSTNQQYFPSQQNQFMRPPQPMPAGSASRPPQNLAGPELNRGGNMVGPGVPNSNISSDWLSGRTAGAPTGPLSQVPNRGITPSMPPPTTKPLDLASTPKAPVVSGNGFASDPVFGGNVFSATPTQQKRDSSGLTYSVSSSPASSVALSPAPTGSPSLSKPSSLDSLQSAFTMGPAGGQIQRAQSAGNLNQPAPPQSTSPLSSSGVSVGVGNSASNQSQLPWPRMTPSDVQKYTKVFIEVDSDRDGKITGEQARNLFLSWRLPRGGTHDTSIDHPNLHALCTTLRIDLLLQFNAVVHEVLKQVWDLSDQDSDSMLSLREFCTALYLMERYREGRPLPAVLPSNILFDETLFPMMGQQASFGNAARPPTPGLSHQHGIPGVRQMTTAPGLGPPIQVALQGDGAMQPNQQKISGLVSEDVFGNQLSNGEKNGLNLTHQDVTDSEKKVEATENVILDSKEKIELYRTKMQELVLYKSRCDNRLNEITERASSDKREAEFVTKKYEEKYKQVAEIASKLAMEDARFRDLQPNNPSYTVPTTQNCEHMRFATGEHLFPVLLNLGPDPLLYWPVMYSSPKPMTYCLYIVPREFYFIYFQGRKNELHQAIIKMEQGGSADGILQVRADRIQSDLEELIKALTDRCKKHGLDVKSTAIIELPIGWEPGFQEGAAIWDEDWDKFEDEGLSFAKDCAVDVQNGVGSPKSKSTSIQKDNASSFGEHGIENESAYTHSEDDLARSPPGSPGGRTSLESPSQELSNNHFRKSSEADTEIHRSFDEPNWEPSFDHNDDTDSIWGFNPSTTKVCPMVTLYTFLHSDMLTQIHPVMDKGFQDFDSDKHRENDIFGSGNLGINPIRTESPHDDPFQRKSPFSFEDSVPSTPLSKFGNSPRYSEWAGEHHFDMSSRFDSFSMHDGGFSPPRETLTRFDSISSSRDFGHGQARFDSLNSGRDFGPGHARFDSISSSRGFDHGQTYSFDDSDPFGSTGPFKVSSDNQTPRKGSDNWGF</sequence>
<dbReference type="PANTHER" id="PTHR11216:SF137">
    <property type="entry name" value="CALCIUM-BINDING EF HAND FAMILY PROTEIN"/>
    <property type="match status" value="1"/>
</dbReference>
<accession>A0A438ESZ8</accession>
<feature type="compositionally biased region" description="Low complexity" evidence="1">
    <location>
        <begin position="298"/>
        <end position="330"/>
    </location>
</feature>
<evidence type="ECO:0000256" key="1">
    <source>
        <dbReference type="SAM" id="MobiDB-lite"/>
    </source>
</evidence>
<name>A0A438ESZ8_VITVI</name>
<feature type="compositionally biased region" description="Polar residues" evidence="1">
    <location>
        <begin position="859"/>
        <end position="872"/>
    </location>
</feature>
<dbReference type="InterPro" id="IPR011992">
    <property type="entry name" value="EF-hand-dom_pair"/>
</dbReference>
<dbReference type="Gene3D" id="1.10.238.10">
    <property type="entry name" value="EF-hand"/>
    <property type="match status" value="2"/>
</dbReference>
<feature type="domain" description="EH" evidence="2">
    <location>
        <begin position="459"/>
        <end position="506"/>
    </location>
</feature>
<feature type="region of interest" description="Disordered" evidence="1">
    <location>
        <begin position="854"/>
        <end position="926"/>
    </location>
</feature>